<organism evidence="1 2">
    <name type="scientific">Blastococcus xanthinilyticus</name>
    <dbReference type="NCBI Taxonomy" id="1564164"/>
    <lineage>
        <taxon>Bacteria</taxon>
        <taxon>Bacillati</taxon>
        <taxon>Actinomycetota</taxon>
        <taxon>Actinomycetes</taxon>
        <taxon>Geodermatophilales</taxon>
        <taxon>Geodermatophilaceae</taxon>
        <taxon>Blastococcus</taxon>
    </lineage>
</organism>
<dbReference type="EMBL" id="VNHW01000024">
    <property type="protein sequence ID" value="TYP81252.1"/>
    <property type="molecule type" value="Genomic_DNA"/>
</dbReference>
<proteinExistence type="predicted"/>
<evidence type="ECO:0000313" key="2">
    <source>
        <dbReference type="Proteomes" id="UP000322499"/>
    </source>
</evidence>
<keyword evidence="2" id="KW-1185">Reference proteome</keyword>
<sequence>MTTSATRTATWLPAAMARAAVVHSTSTAPARGRHRAPEVRVAVHVAADEELTRRGRHAELEEEDSLAWLGFTLRPA</sequence>
<reference evidence="1 2" key="1">
    <citation type="submission" date="2019-07" db="EMBL/GenBank/DDBJ databases">
        <title>Genomic Encyclopedia of Archaeal and Bacterial Type Strains, Phase II (KMG-II): from individual species to whole genera.</title>
        <authorList>
            <person name="Goeker M."/>
        </authorList>
    </citation>
    <scope>NUCLEOTIDE SEQUENCE [LARGE SCALE GENOMIC DNA]</scope>
    <source>
        <strain evidence="1 2">DSM 46842</strain>
    </source>
</reference>
<protein>
    <submittedName>
        <fullName evidence="1">Uncharacterized protein</fullName>
    </submittedName>
</protein>
<name>A0A5S5CPG0_9ACTN</name>
<dbReference type="AlphaFoldDB" id="A0A5S5CPG0"/>
<comment type="caution">
    <text evidence="1">The sequence shown here is derived from an EMBL/GenBank/DDBJ whole genome shotgun (WGS) entry which is preliminary data.</text>
</comment>
<accession>A0A5S5CPG0</accession>
<evidence type="ECO:0000313" key="1">
    <source>
        <dbReference type="EMBL" id="TYP81252.1"/>
    </source>
</evidence>
<dbReference type="RefSeq" id="WP_166535244.1">
    <property type="nucleotide sequence ID" value="NZ_VNHW01000024.1"/>
</dbReference>
<dbReference type="Proteomes" id="UP000322499">
    <property type="component" value="Unassembled WGS sequence"/>
</dbReference>
<gene>
    <name evidence="1" type="ORF">BD833_1246</name>
</gene>